<keyword evidence="5 10" id="KW-0068">Autocatalytic cleavage</keyword>
<sequence>MGSSEEELKAIIRDLRCAPYFLGTFDKRFPGFVSPHKLACAIVNTAGRETGGVHWLAFGWNPKNRTCYLFDPFGFSDEKLKQIYQFEYENLLQRSAIASTPDRCVTLVKSTQTVQGPNSAACGLFACMFLHAFVNWPNSPMENNPTMDLIVGVPNYMLKSPQVQGTLFKNQQALYRFLATHSPYFRHHQQQIEKATAFNKQTESKN</sequence>
<comment type="miscellaneous">
    <text evidence="10">All late proteins expressed from the major late promoter are produced by alternative splicing and alternative polyadenylation of the same gene giving rise to non-overlapping ORFs. A leader sequence is present in the N-terminus of all these mRNAs and is recognized by the viral shutoff protein to provide expression although conventional translation via ribosome scanning from the cap has been shut off in the host cell.</text>
</comment>
<evidence type="ECO:0000313" key="13">
    <source>
        <dbReference type="EMBL" id="APD78439.1"/>
    </source>
</evidence>
<feature type="active site" evidence="10 12">
    <location>
        <position position="71"/>
    </location>
</feature>
<evidence type="ECO:0000256" key="4">
    <source>
        <dbReference type="ARBA" id="ARBA00022807"/>
    </source>
</evidence>
<dbReference type="Gene3D" id="3.40.395.10">
    <property type="entry name" value="Adenoviral Proteinase, Chain A"/>
    <property type="match status" value="1"/>
</dbReference>
<proteinExistence type="evidence at transcript level"/>
<accession>A0A1W5PWG0</accession>
<evidence type="ECO:0000256" key="2">
    <source>
        <dbReference type="ARBA" id="ARBA00022670"/>
    </source>
</evidence>
<dbReference type="Pfam" id="PF00770">
    <property type="entry name" value="Peptidase_C5"/>
    <property type="match status" value="1"/>
</dbReference>
<comment type="catalytic activity">
    <reaction evidence="10 11">
        <text>Cleaves proteins of the adenovirus and its host cell at two consensus sites: -Yaa-Xaa-Gly-Gly-|-Xaa- and -Yaa-Xaa-Gly-Xaa-|-Gly- (in which Yaa is Met, Ile or Leu, and Xaa is any amino acid).</text>
        <dbReference type="EC" id="3.4.22.39"/>
    </reaction>
</comment>
<comment type="induction">
    <text evidence="10">Expressed in the late phase of the viral replicative cycle.</text>
</comment>
<comment type="subcellular location">
    <subcellularLocation>
        <location evidence="10">Virion</location>
    </subcellularLocation>
    <subcellularLocation>
        <location evidence="10">Host nucleus</location>
    </subcellularLocation>
    <text evidence="10">Present in about 10 copies per virion.</text>
</comment>
<feature type="active site" evidence="10 12">
    <location>
        <position position="122"/>
    </location>
</feature>
<dbReference type="HAMAP" id="MF_04059">
    <property type="entry name" value="ADV_PRO"/>
    <property type="match status" value="1"/>
</dbReference>
<dbReference type="EC" id="3.4.22.39" evidence="10"/>
<keyword evidence="8 10" id="KW-0238">DNA-binding</keyword>
<evidence type="ECO:0000256" key="8">
    <source>
        <dbReference type="ARBA" id="ARBA00023125"/>
    </source>
</evidence>
<evidence type="ECO:0000256" key="12">
    <source>
        <dbReference type="PIRSR" id="PIRSR001218-1"/>
    </source>
</evidence>
<evidence type="ECO:0000256" key="6">
    <source>
        <dbReference type="ARBA" id="ARBA00022844"/>
    </source>
</evidence>
<dbReference type="GO" id="GO:0003677">
    <property type="term" value="F:DNA binding"/>
    <property type="evidence" value="ECO:0007669"/>
    <property type="project" value="UniProtKB-UniRule"/>
</dbReference>
<dbReference type="InterPro" id="IPR038765">
    <property type="entry name" value="Papain-like_cys_pep_sf"/>
</dbReference>
<feature type="site" description="Cleavage; by autolysis" evidence="10">
    <location>
        <begin position="51"/>
        <end position="52"/>
    </location>
</feature>
<dbReference type="PRINTS" id="PR00703">
    <property type="entry name" value="ADVENDOPTASE"/>
</dbReference>
<dbReference type="GO" id="GO:0044423">
    <property type="term" value="C:virion component"/>
    <property type="evidence" value="ECO:0007669"/>
    <property type="project" value="UniProtKB-UniRule"/>
</dbReference>
<organism evidence="13">
    <name type="scientific">Simian adenovirus 13</name>
    <dbReference type="NCBI Taxonomy" id="38432"/>
    <lineage>
        <taxon>Viruses</taxon>
        <taxon>Varidnaviria</taxon>
        <taxon>Bamfordvirae</taxon>
        <taxon>Preplasmiviricota</taxon>
        <taxon>Polisuviricotina</taxon>
        <taxon>Pharingeaviricetes</taxon>
        <taxon>Rowavirales</taxon>
        <taxon>Adenoviridae</taxon>
        <taxon>Mastadenovirus</taxon>
        <taxon>Mastadenovirus macacae</taxon>
        <taxon>Simian mastadenovirus D</taxon>
    </lineage>
</organism>
<reference evidence="13" key="1">
    <citation type="submission" date="2015-11" db="EMBL/GenBank/DDBJ databases">
        <title>The complex fecal virome of captive rhesus macaques during acute and idiopathic chronic diarrhea.</title>
        <authorList>
            <person name="Kapusinszky B."/>
            <person name="Ardeshir A."/>
            <person name="Mulvaney U."/>
            <person name="Deng X."/>
            <person name="Delwart E.L."/>
        </authorList>
    </citation>
    <scope>NUCLEOTIDE SEQUENCE</scope>
    <source>
        <strain evidence="13">Cg4</strain>
    </source>
</reference>
<feature type="active site" evidence="10 12">
    <location>
        <position position="54"/>
    </location>
</feature>
<feature type="disulfide bond" description="Interchain (with C-10 in cleaved protease cofactor pVI-C)" evidence="10">
    <location>
        <position position="104"/>
    </location>
</feature>
<comment type="function">
    <text evidence="10">Cleaves viral precursor proteins (pTP, pIIIa, pVI, pVII, pVIII, and pX) inside newly assembled particles giving rise to mature virions. Protease complexed to its cofactor slides along the viral DNA to specifically locate and cleave the viral precursors. Mature virions have a weakened organization compared to the unmature virions, thereby facilitating subsequent uncoating. Without maturation, the particle lacks infectivity and is unable to uncoat. Late in adenovirus infection, in the cytoplasm, may participate in the cytoskeleton destruction. Cleaves host cell cytoskeletal keratins K7 and K18.</text>
</comment>
<keyword evidence="3 10" id="KW-0378">Hydrolase</keyword>
<dbReference type="EMBL" id="KT984510">
    <property type="protein sequence ID" value="APD78439.1"/>
    <property type="molecule type" value="Genomic_DNA"/>
</dbReference>
<evidence type="ECO:0000256" key="10">
    <source>
        <dbReference type="HAMAP-Rule" id="MF_04059"/>
    </source>
</evidence>
<protein>
    <recommendedName>
        <fullName evidence="10">Protease</fullName>
        <ecNumber evidence="10">3.4.22.39</ecNumber>
    </recommendedName>
    <alternativeName>
        <fullName evidence="10">Adenain</fullName>
    </alternativeName>
    <alternativeName>
        <fullName evidence="10">Adenovirus protease</fullName>
        <shortName evidence="10">AVP</shortName>
    </alternativeName>
    <alternativeName>
        <fullName evidence="10">Adenovirus proteinase</fullName>
    </alternativeName>
    <alternativeName>
        <fullName evidence="10">Endoprotease</fullName>
    </alternativeName>
</protein>
<keyword evidence="4 10" id="KW-0788">Thiol protease</keyword>
<dbReference type="GO" id="GO:0042025">
    <property type="term" value="C:host cell nucleus"/>
    <property type="evidence" value="ECO:0007669"/>
    <property type="project" value="UniProtKB-SubCell"/>
</dbReference>
<dbReference type="PIRSF" id="PIRSF001218">
    <property type="entry name" value="Protease_ADV"/>
    <property type="match status" value="1"/>
</dbReference>
<evidence type="ECO:0000256" key="1">
    <source>
        <dbReference type="ARBA" id="ARBA00022562"/>
    </source>
</evidence>
<evidence type="ECO:0000256" key="5">
    <source>
        <dbReference type="ARBA" id="ARBA00022813"/>
    </source>
</evidence>
<name>A0A1W5PWG0_9ADEN</name>
<dbReference type="GO" id="GO:0006508">
    <property type="term" value="P:proteolysis"/>
    <property type="evidence" value="ECO:0007669"/>
    <property type="project" value="UniProtKB-KW"/>
</dbReference>
<evidence type="ECO:0000256" key="11">
    <source>
        <dbReference type="PIRNR" id="PIRNR001218"/>
    </source>
</evidence>
<keyword evidence="1 10" id="KW-1048">Host nucleus</keyword>
<dbReference type="SUPFAM" id="SSF54001">
    <property type="entry name" value="Cysteine proteinases"/>
    <property type="match status" value="1"/>
</dbReference>
<keyword evidence="9 10" id="KW-1015">Disulfide bond</keyword>
<evidence type="ECO:0000256" key="7">
    <source>
        <dbReference type="ARBA" id="ARBA00022921"/>
    </source>
</evidence>
<keyword evidence="6 10" id="KW-0946">Virion</keyword>
<evidence type="ECO:0000256" key="9">
    <source>
        <dbReference type="ARBA" id="ARBA00023157"/>
    </source>
</evidence>
<comment type="similarity">
    <text evidence="10 11">Belongs to the peptidase C5 family.</text>
</comment>
<keyword evidence="2 10" id="KW-0645">Protease</keyword>
<evidence type="ECO:0000256" key="3">
    <source>
        <dbReference type="ARBA" id="ARBA00022801"/>
    </source>
</evidence>
<dbReference type="InterPro" id="IPR000855">
    <property type="entry name" value="Peptidase_C5"/>
</dbReference>
<comment type="activity regulation">
    <text evidence="10">Requires DNA and protease cofactor for maximal activation. Inside nascent virions, becomes partially activated by binding to the viral DNA, allowing it to cleave the cofactor that binds to the protease and fully activates it. Actin, like the viral protease cofactor, seems to act as a cofactor in the cleavage of cytokeratin 18 and of actin itself.</text>
</comment>
<comment type="subunit">
    <text evidence="10">Interacts with protease cofactor pVI-C; this interaction is necessary for protease activation.</text>
</comment>
<keyword evidence="7 10" id="KW-0426">Late protein</keyword>
<gene>
    <name evidence="10" type="primary">L3</name>
</gene>
<dbReference type="GO" id="GO:0004197">
    <property type="term" value="F:cysteine-type endopeptidase activity"/>
    <property type="evidence" value="ECO:0007669"/>
    <property type="project" value="UniProtKB-UniRule"/>
</dbReference>